<dbReference type="EMBL" id="ML976694">
    <property type="protein sequence ID" value="KAF1971230.1"/>
    <property type="molecule type" value="Genomic_DNA"/>
</dbReference>
<dbReference type="Proteomes" id="UP000800036">
    <property type="component" value="Unassembled WGS sequence"/>
</dbReference>
<comment type="similarity">
    <text evidence="1">Belongs to the RdRP family.</text>
</comment>
<keyword evidence="6" id="KW-1185">Reference proteome</keyword>
<dbReference type="PANTHER" id="PTHR23079">
    <property type="entry name" value="RNA-DEPENDENT RNA POLYMERASE"/>
    <property type="match status" value="1"/>
</dbReference>
<feature type="domain" description="RDRP core" evidence="3">
    <location>
        <begin position="423"/>
        <end position="1031"/>
    </location>
</feature>
<dbReference type="InterPro" id="IPR057596">
    <property type="entry name" value="RDRP_core"/>
</dbReference>
<dbReference type="InterPro" id="IPR057503">
    <property type="entry name" value="PH_RdRP"/>
</dbReference>
<evidence type="ECO:0000259" key="4">
    <source>
        <dbReference type="Pfam" id="PF25358"/>
    </source>
</evidence>
<dbReference type="PANTHER" id="PTHR23079:SF17">
    <property type="entry name" value="RNA-DEPENDENT RNA POLYMERASE"/>
    <property type="match status" value="1"/>
</dbReference>
<dbReference type="GO" id="GO:0030422">
    <property type="term" value="P:siRNA processing"/>
    <property type="evidence" value="ECO:0007669"/>
    <property type="project" value="TreeGrafter"/>
</dbReference>
<dbReference type="GO" id="GO:0031380">
    <property type="term" value="C:nuclear RNA-directed RNA polymerase complex"/>
    <property type="evidence" value="ECO:0007669"/>
    <property type="project" value="TreeGrafter"/>
</dbReference>
<reference evidence="5" key="1">
    <citation type="journal article" date="2020" name="Stud. Mycol.">
        <title>101 Dothideomycetes genomes: a test case for predicting lifestyles and emergence of pathogens.</title>
        <authorList>
            <person name="Haridas S."/>
            <person name="Albert R."/>
            <person name="Binder M."/>
            <person name="Bloem J."/>
            <person name="Labutti K."/>
            <person name="Salamov A."/>
            <person name="Andreopoulos B."/>
            <person name="Baker S."/>
            <person name="Barry K."/>
            <person name="Bills G."/>
            <person name="Bluhm B."/>
            <person name="Cannon C."/>
            <person name="Castanera R."/>
            <person name="Culley D."/>
            <person name="Daum C."/>
            <person name="Ezra D."/>
            <person name="Gonzalez J."/>
            <person name="Henrissat B."/>
            <person name="Kuo A."/>
            <person name="Liang C."/>
            <person name="Lipzen A."/>
            <person name="Lutzoni F."/>
            <person name="Magnuson J."/>
            <person name="Mondo S."/>
            <person name="Nolan M."/>
            <person name="Ohm R."/>
            <person name="Pangilinan J."/>
            <person name="Park H.-J."/>
            <person name="Ramirez L."/>
            <person name="Alfaro M."/>
            <person name="Sun H."/>
            <person name="Tritt A."/>
            <person name="Yoshinaga Y."/>
            <person name="Zwiers L.-H."/>
            <person name="Turgeon B."/>
            <person name="Goodwin S."/>
            <person name="Spatafora J."/>
            <person name="Crous P."/>
            <person name="Grigoriev I."/>
        </authorList>
    </citation>
    <scope>NUCLEOTIDE SEQUENCE</scope>
    <source>
        <strain evidence="5">CBS 107.79</strain>
    </source>
</reference>
<name>A0A6A5V3M0_9PLEO</name>
<feature type="domain" description="RdRP-like PH" evidence="4">
    <location>
        <begin position="129"/>
        <end position="278"/>
    </location>
</feature>
<keyword evidence="1" id="KW-0694">RNA-binding</keyword>
<dbReference type="EC" id="2.7.7.48" evidence="1"/>
<keyword evidence="1" id="KW-0548">Nucleotidyltransferase</keyword>
<sequence>MEVFMTNLPMDLTDRGLNIQLKPLAQALGIKDWSCQKAKKRTFGSVTFLRRTDGQQFLARHGQVPVPPTPKNAKPRPIARMKILGSWVFCKLSTNKPDPYTLRALERSAEERRELEQLPYPPEEPKIVFSTTGISCGTYNYVHDELVYCPEIEWLHSLGTAKFAKKALLIDFNYGAGGNRIEIPYRIVETVIISSRPTALTLTLWETPHFFGVQEPELANLMSLLSLRRSGTPKRQRLTELPHPTNAATPHNKIITQAMIYHLSVTPSNFYQLSDRLIQRGVLTVIRHDLPVQVGNTNLFDASNELNETIKSLSQHLPFPVLYQMEALAKNGYLPPWTVQKLVCKAYLNSRDATKTQISAEAFRKLLSQIPFPSVEISESTFDVEELWRYAEQNQKDIDRGLYKELITERGRDNLTMVHKVNITPTGITLHGPDPEAKNRVLRRFSDQTEYFIRVQFCDEDGTDLRFNSKVSNDDVYDRFRQIMNRGIQICGRTYGFLGYSHSSLRNHSAWFVAPFFNSQNGRLESYHTIIPGLGEFTNIYSPARCAARIGQAFSETPFAISLKYNGIKASSIPEVSSADGRHVFSDGVGTLSREAVELIQDSIPPRKGGATCFQIRWGGAKGMLGLDSRLEGCAMNVRASMVKFDSTDVENLEICDAANKPIPLVLNRQMIKILEDMGIPASWFLKQQANALSTLQLVTAHISNTAGFLKRKNIADSVGFPQLIRGLESAGIDYRRDHFMRSVVEAALLREIRLMKYKARIPIAQGVTLFGIMDETGYLEEGEIFVTFDQAPFIDSHPLDLDNRQMLITRSPALHPGDIQIATNIIPPSHHPLRALRNCIVFSQKGTRDLPSCLSGGDLDGDTYSVIWDSVAVNGCRRVWSPAKYPRVIPKSIGRPVKQEDITDFFIKFMATDQLGLIANRHMILADQREEGTLDAQCLLLAELHSTQVDYSKSGVPIDTAKLNSIRPPRYRPHFLAPSPPTHLLKGAEIAFDAPTRPREDEDEDDDDNSGPRYLYYRSEKINGLLFDAIDEKKIWYKSLQDRKNTDDKVWNEFLKNIIQECNRVLGGISWNHMSTEAANIRLDYEDAIYNATVDYSSHPTQALTELEVFTGSIFSGSGVQSRRQRDRSLQLKDEFDRIARWVEKLIRRRTVATGDQGHGEDGPSEDTHAALQRSIACLEISQLKSSPFRAREGRSTHEFQSFKIVSACCAMRELNAATKRAEADEW</sequence>
<keyword evidence="1" id="KW-0696">RNA-directed RNA polymerase</keyword>
<dbReference type="Pfam" id="PF05183">
    <property type="entry name" value="RdRP"/>
    <property type="match status" value="1"/>
</dbReference>
<keyword evidence="1" id="KW-0808">Transferase</keyword>
<evidence type="ECO:0000313" key="5">
    <source>
        <dbReference type="EMBL" id="KAF1971230.1"/>
    </source>
</evidence>
<dbReference type="InterPro" id="IPR007855">
    <property type="entry name" value="RDRP"/>
</dbReference>
<organism evidence="5 6">
    <name type="scientific">Bimuria novae-zelandiae CBS 107.79</name>
    <dbReference type="NCBI Taxonomy" id="1447943"/>
    <lineage>
        <taxon>Eukaryota</taxon>
        <taxon>Fungi</taxon>
        <taxon>Dikarya</taxon>
        <taxon>Ascomycota</taxon>
        <taxon>Pezizomycotina</taxon>
        <taxon>Dothideomycetes</taxon>
        <taxon>Pleosporomycetidae</taxon>
        <taxon>Pleosporales</taxon>
        <taxon>Massarineae</taxon>
        <taxon>Didymosphaeriaceae</taxon>
        <taxon>Bimuria</taxon>
    </lineage>
</organism>
<dbReference type="OrthoDB" id="6513042at2759"/>
<dbReference type="AlphaFoldDB" id="A0A6A5V3M0"/>
<evidence type="ECO:0000259" key="3">
    <source>
        <dbReference type="Pfam" id="PF05183"/>
    </source>
</evidence>
<accession>A0A6A5V3M0</accession>
<protein>
    <recommendedName>
        <fullName evidence="1">RNA-dependent RNA polymerase</fullName>
        <ecNumber evidence="1">2.7.7.48</ecNumber>
    </recommendedName>
</protein>
<gene>
    <name evidence="5" type="ORF">BU23DRAFT_536770</name>
</gene>
<feature type="region of interest" description="Disordered" evidence="2">
    <location>
        <begin position="994"/>
        <end position="1014"/>
    </location>
</feature>
<evidence type="ECO:0000256" key="2">
    <source>
        <dbReference type="SAM" id="MobiDB-lite"/>
    </source>
</evidence>
<evidence type="ECO:0000313" key="6">
    <source>
        <dbReference type="Proteomes" id="UP000800036"/>
    </source>
</evidence>
<proteinExistence type="inferred from homology"/>
<dbReference type="GO" id="GO:0003968">
    <property type="term" value="F:RNA-directed RNA polymerase activity"/>
    <property type="evidence" value="ECO:0007669"/>
    <property type="project" value="UniProtKB-KW"/>
</dbReference>
<evidence type="ECO:0000256" key="1">
    <source>
        <dbReference type="RuleBase" id="RU363098"/>
    </source>
</evidence>
<dbReference type="GO" id="GO:0003723">
    <property type="term" value="F:RNA binding"/>
    <property type="evidence" value="ECO:0007669"/>
    <property type="project" value="UniProtKB-KW"/>
</dbReference>
<dbReference type="Pfam" id="PF25358">
    <property type="entry name" value="PH_fung_RdRP"/>
    <property type="match status" value="1"/>
</dbReference>
<comment type="catalytic activity">
    <reaction evidence="1">
        <text>RNA(n) + a ribonucleoside 5'-triphosphate = RNA(n+1) + diphosphate</text>
        <dbReference type="Rhea" id="RHEA:21248"/>
        <dbReference type="Rhea" id="RHEA-COMP:14527"/>
        <dbReference type="Rhea" id="RHEA-COMP:17342"/>
        <dbReference type="ChEBI" id="CHEBI:33019"/>
        <dbReference type="ChEBI" id="CHEBI:61557"/>
        <dbReference type="ChEBI" id="CHEBI:140395"/>
        <dbReference type="EC" id="2.7.7.48"/>
    </reaction>
</comment>